<name>A0AAN8QBV5_9TELE</name>
<comment type="caution">
    <text evidence="2">The sequence shown here is derived from an EMBL/GenBank/DDBJ whole genome shotgun (WGS) entry which is preliminary data.</text>
</comment>
<keyword evidence="3" id="KW-1185">Reference proteome</keyword>
<evidence type="ECO:0000313" key="2">
    <source>
        <dbReference type="EMBL" id="KAK6294021.1"/>
    </source>
</evidence>
<protein>
    <submittedName>
        <fullName evidence="2">Uncharacterized protein</fullName>
    </submittedName>
</protein>
<evidence type="ECO:0000313" key="3">
    <source>
        <dbReference type="Proteomes" id="UP001356427"/>
    </source>
</evidence>
<reference evidence="2 3" key="1">
    <citation type="submission" date="2021-04" db="EMBL/GenBank/DDBJ databases">
        <authorList>
            <person name="De Guttry C."/>
            <person name="Zahm M."/>
            <person name="Klopp C."/>
            <person name="Cabau C."/>
            <person name="Louis A."/>
            <person name="Berthelot C."/>
            <person name="Parey E."/>
            <person name="Roest Crollius H."/>
            <person name="Montfort J."/>
            <person name="Robinson-Rechavi M."/>
            <person name="Bucao C."/>
            <person name="Bouchez O."/>
            <person name="Gislard M."/>
            <person name="Lluch J."/>
            <person name="Milhes M."/>
            <person name="Lampietro C."/>
            <person name="Lopez Roques C."/>
            <person name="Donnadieu C."/>
            <person name="Braasch I."/>
            <person name="Desvignes T."/>
            <person name="Postlethwait J."/>
            <person name="Bobe J."/>
            <person name="Wedekind C."/>
            <person name="Guiguen Y."/>
        </authorList>
    </citation>
    <scope>NUCLEOTIDE SEQUENCE [LARGE SCALE GENOMIC DNA]</scope>
    <source>
        <strain evidence="2">Cs_M1</strain>
        <tissue evidence="2">Blood</tissue>
    </source>
</reference>
<organism evidence="2 3">
    <name type="scientific">Coregonus suidteri</name>
    <dbReference type="NCBI Taxonomy" id="861788"/>
    <lineage>
        <taxon>Eukaryota</taxon>
        <taxon>Metazoa</taxon>
        <taxon>Chordata</taxon>
        <taxon>Craniata</taxon>
        <taxon>Vertebrata</taxon>
        <taxon>Euteleostomi</taxon>
        <taxon>Actinopterygii</taxon>
        <taxon>Neopterygii</taxon>
        <taxon>Teleostei</taxon>
        <taxon>Protacanthopterygii</taxon>
        <taxon>Salmoniformes</taxon>
        <taxon>Salmonidae</taxon>
        <taxon>Coregoninae</taxon>
        <taxon>Coregonus</taxon>
    </lineage>
</organism>
<proteinExistence type="predicted"/>
<accession>A0AAN8QBV5</accession>
<dbReference type="AlphaFoldDB" id="A0AAN8QBV5"/>
<evidence type="ECO:0000256" key="1">
    <source>
        <dbReference type="SAM" id="MobiDB-lite"/>
    </source>
</evidence>
<dbReference type="EMBL" id="JAGTTL010000035">
    <property type="protein sequence ID" value="KAK6294021.1"/>
    <property type="molecule type" value="Genomic_DNA"/>
</dbReference>
<gene>
    <name evidence="2" type="ORF">J4Q44_G00348510</name>
</gene>
<sequence>MIIDFGSLQLMSVDQGNHQPLSPSFSSLEEIMDRAYERYSLELRSVQVLYSKSESQRLGLFCLEDGCVECVPEHMDRSFCSVAKFASKRREELRGPRQGAAVQETQARVPPRSQGRVLQSRRHKPGTSSGPVVVPSNEDLGPAQKQALRELIDRKHCLVFRKKRLQKRPYRIPEARRKAVKQEVEDGSPTWYSPIVLPLRPDGSLPFLQ</sequence>
<feature type="region of interest" description="Disordered" evidence="1">
    <location>
        <begin position="91"/>
        <end position="139"/>
    </location>
</feature>
<dbReference type="Proteomes" id="UP001356427">
    <property type="component" value="Unassembled WGS sequence"/>
</dbReference>